<dbReference type="InterPro" id="IPR036134">
    <property type="entry name" value="Crypto/Photolyase_FAD-like_sf"/>
</dbReference>
<dbReference type="EC" id="4.1.99.3" evidence="3"/>
<feature type="domain" description="Photolyase/cryptochrome alpha/beta" evidence="15">
    <location>
        <begin position="2"/>
        <end position="139"/>
    </location>
</feature>
<dbReference type="SUPFAM" id="SSF48173">
    <property type="entry name" value="Cryptochrome/photolyase FAD-binding domain"/>
    <property type="match status" value="1"/>
</dbReference>
<feature type="binding site" evidence="12">
    <location>
        <begin position="245"/>
        <end position="249"/>
    </location>
    <ligand>
        <name>FAD</name>
        <dbReference type="ChEBI" id="CHEBI:57692"/>
    </ligand>
</feature>
<dbReference type="InterPro" id="IPR014729">
    <property type="entry name" value="Rossmann-like_a/b/a_fold"/>
</dbReference>
<dbReference type="PROSITE" id="PS00394">
    <property type="entry name" value="DNA_PHOTOLYASES_1_1"/>
    <property type="match status" value="1"/>
</dbReference>
<evidence type="ECO:0000256" key="11">
    <source>
        <dbReference type="ARBA" id="ARBA00083107"/>
    </source>
</evidence>
<evidence type="ECO:0000256" key="10">
    <source>
        <dbReference type="ARBA" id="ARBA00059220"/>
    </source>
</evidence>
<dbReference type="GO" id="GO:0071949">
    <property type="term" value="F:FAD binding"/>
    <property type="evidence" value="ECO:0007669"/>
    <property type="project" value="TreeGrafter"/>
</dbReference>
<evidence type="ECO:0000256" key="8">
    <source>
        <dbReference type="ARBA" id="ARBA00031671"/>
    </source>
</evidence>
<dbReference type="Gene3D" id="1.10.579.10">
    <property type="entry name" value="DNA Cyclobutane Dipyrimidine Photolyase, subunit A, domain 3"/>
    <property type="match status" value="1"/>
</dbReference>
<sequence length="487" mass="55822">MPKQLIWFRADLRCHDNPAFWEAAQAAREAQQPLLAVFIITPQQWLAHGLGSNQVGFLLRNLAQLGQQLSQLNIPLKLLNTPDFSSLPKCLVDFCKEQEVQRVYYNQQLEWNERQRDQAVNQSLHQEGITSASFEDQVIFPPGQLRTGKGDYYTVFTPFYRKWLGQLNPQQLTTLPCPAPQPQTHLTSDPVPEQLEEFPPHPYYQQVQSLWPAGEAAALQQLDDFINQALDHYAQARDFPAQPGTSSLSPWLALGVLSARQCLAAAWQATQGRLASKDTGAGVWTSELIWREFYRHLLVGFPRVSRGRAFKPETEKLAWRSLNNPEVQQQFQAWQEGRTGFPLVDAAMRQLVATGWMHNRLRMLTAMFLSKHLLIDWREGESFFMKQLMDADLASNNGGWQWAASTGTDAVPYFRIFNPYSQSKRFDPEGDFIRHWLPELKHLNSKQIHQPPVDKADLFTESSYPQPIIDLKSARERVLQAFQAIKN</sequence>
<evidence type="ECO:0000256" key="13">
    <source>
        <dbReference type="PIRSR" id="PIRSR602081-2"/>
    </source>
</evidence>
<evidence type="ECO:0000256" key="6">
    <source>
        <dbReference type="ARBA" id="ARBA00022827"/>
    </source>
</evidence>
<evidence type="ECO:0000256" key="12">
    <source>
        <dbReference type="PIRSR" id="PIRSR602081-1"/>
    </source>
</evidence>
<dbReference type="InterPro" id="IPR036155">
    <property type="entry name" value="Crypto/Photolyase_N_sf"/>
</dbReference>
<dbReference type="PANTHER" id="PTHR11455:SF9">
    <property type="entry name" value="CRYPTOCHROME CIRCADIAN CLOCK 5 ISOFORM X1"/>
    <property type="match status" value="1"/>
</dbReference>
<gene>
    <name evidence="16" type="ORF">SAMN05660443_2128</name>
</gene>
<comment type="cofactor">
    <cofactor evidence="12">
        <name>FAD</name>
        <dbReference type="ChEBI" id="CHEBI:57692"/>
    </cofactor>
    <text evidence="12">Binds 1 FAD per subunit.</text>
</comment>
<feature type="binding site" evidence="12">
    <location>
        <begin position="390"/>
        <end position="392"/>
    </location>
    <ligand>
        <name>FAD</name>
        <dbReference type="ChEBI" id="CHEBI:57692"/>
    </ligand>
</feature>
<evidence type="ECO:0000313" key="16">
    <source>
        <dbReference type="EMBL" id="SFC29816.1"/>
    </source>
</evidence>
<dbReference type="Gene3D" id="3.40.50.620">
    <property type="entry name" value="HUPs"/>
    <property type="match status" value="1"/>
</dbReference>
<dbReference type="Proteomes" id="UP000199058">
    <property type="component" value="Unassembled WGS sequence"/>
</dbReference>
<dbReference type="FunFam" id="1.10.579.10:FF:000003">
    <property type="entry name" value="Deoxyribodipyrimidine photo-lyase"/>
    <property type="match status" value="1"/>
</dbReference>
<keyword evidence="17" id="KW-1185">Reference proteome</keyword>
<keyword evidence="16" id="KW-0456">Lyase</keyword>
<comment type="similarity">
    <text evidence="2">Belongs to the DNA photolyase class-1 family.</text>
</comment>
<feature type="site" description="Electron transfer via tryptophanyl radical" evidence="13">
    <location>
        <position position="319"/>
    </location>
</feature>
<comment type="similarity">
    <text evidence="14">Belongs to the DNA photolyase family.</text>
</comment>
<reference evidence="16 17" key="1">
    <citation type="submission" date="2016-10" db="EMBL/GenBank/DDBJ databases">
        <authorList>
            <person name="de Groot N.N."/>
        </authorList>
    </citation>
    <scope>NUCLEOTIDE SEQUENCE [LARGE SCALE GENOMIC DNA]</scope>
    <source>
        <strain evidence="16 17">DSM 18438</strain>
    </source>
</reference>
<feature type="binding site" evidence="12">
    <location>
        <position position="284"/>
    </location>
    <ligand>
        <name>FAD</name>
        <dbReference type="ChEBI" id="CHEBI:57692"/>
    </ligand>
</feature>
<evidence type="ECO:0000256" key="9">
    <source>
        <dbReference type="ARBA" id="ARBA00033999"/>
    </source>
</evidence>
<evidence type="ECO:0000313" key="17">
    <source>
        <dbReference type="Proteomes" id="UP000199058"/>
    </source>
</evidence>
<dbReference type="GO" id="GO:0003677">
    <property type="term" value="F:DNA binding"/>
    <property type="evidence" value="ECO:0007669"/>
    <property type="project" value="TreeGrafter"/>
</dbReference>
<accession>A0A1I1I0Y0</accession>
<dbReference type="SUPFAM" id="SSF52425">
    <property type="entry name" value="Cryptochrome/photolyase, N-terminal domain"/>
    <property type="match status" value="1"/>
</dbReference>
<comment type="catalytic activity">
    <reaction evidence="9">
        <text>cyclobutadipyrimidine (in DNA) = 2 pyrimidine residues (in DNA).</text>
        <dbReference type="EC" id="4.1.99.3"/>
    </reaction>
</comment>
<dbReference type="GO" id="GO:0009416">
    <property type="term" value="P:response to light stimulus"/>
    <property type="evidence" value="ECO:0007669"/>
    <property type="project" value="TreeGrafter"/>
</dbReference>
<dbReference type="InterPro" id="IPR005101">
    <property type="entry name" value="Cryptochr/Photolyase_FAD-bd"/>
</dbReference>
<keyword evidence="5 12" id="KW-0285">Flavoprotein</keyword>
<evidence type="ECO:0000259" key="15">
    <source>
        <dbReference type="PROSITE" id="PS51645"/>
    </source>
</evidence>
<dbReference type="STRING" id="1122252.SAMN05660443_2128"/>
<keyword evidence="7 14" id="KW-0157">Chromophore</keyword>
<dbReference type="EMBL" id="FOLH01000004">
    <property type="protein sequence ID" value="SFC29816.1"/>
    <property type="molecule type" value="Genomic_DNA"/>
</dbReference>
<dbReference type="InterPro" id="IPR002081">
    <property type="entry name" value="Cryptochrome/DNA_photolyase_1"/>
</dbReference>
<protein>
    <recommendedName>
        <fullName evidence="4">Deoxyribodipyrimidine photo-lyase</fullName>
        <ecNumber evidence="3">4.1.99.3</ecNumber>
    </recommendedName>
    <alternativeName>
        <fullName evidence="8">DNA photolyase</fullName>
    </alternativeName>
    <alternativeName>
        <fullName evidence="11">Photoreactivating enzyme</fullName>
    </alternativeName>
</protein>
<evidence type="ECO:0000256" key="7">
    <source>
        <dbReference type="ARBA" id="ARBA00022991"/>
    </source>
</evidence>
<dbReference type="OrthoDB" id="9772484at2"/>
<dbReference type="Pfam" id="PF03441">
    <property type="entry name" value="FAD_binding_7"/>
    <property type="match status" value="1"/>
</dbReference>
<feature type="site" description="Electron transfer via tryptophanyl radical" evidence="13">
    <location>
        <position position="400"/>
    </location>
</feature>
<dbReference type="PROSITE" id="PS51645">
    <property type="entry name" value="PHR_CRY_ALPHA_BETA"/>
    <property type="match status" value="1"/>
</dbReference>
<dbReference type="GO" id="GO:0003904">
    <property type="term" value="F:deoxyribodipyrimidine photo-lyase activity"/>
    <property type="evidence" value="ECO:0007669"/>
    <property type="project" value="UniProtKB-EC"/>
</dbReference>
<feature type="binding site" evidence="12">
    <location>
        <begin position="287"/>
        <end position="294"/>
    </location>
    <ligand>
        <name>FAD</name>
        <dbReference type="ChEBI" id="CHEBI:57692"/>
    </ligand>
</feature>
<evidence type="ECO:0000256" key="14">
    <source>
        <dbReference type="RuleBase" id="RU004182"/>
    </source>
</evidence>
<evidence type="ECO:0000256" key="2">
    <source>
        <dbReference type="ARBA" id="ARBA00005862"/>
    </source>
</evidence>
<evidence type="ECO:0000256" key="1">
    <source>
        <dbReference type="ARBA" id="ARBA00001932"/>
    </source>
</evidence>
<dbReference type="InterPro" id="IPR006050">
    <property type="entry name" value="DNA_photolyase_N"/>
</dbReference>
<organism evidence="16 17">
    <name type="scientific">Marinospirillum celere</name>
    <dbReference type="NCBI Taxonomy" id="1122252"/>
    <lineage>
        <taxon>Bacteria</taxon>
        <taxon>Pseudomonadati</taxon>
        <taxon>Pseudomonadota</taxon>
        <taxon>Gammaproteobacteria</taxon>
        <taxon>Oceanospirillales</taxon>
        <taxon>Oceanospirillaceae</taxon>
        <taxon>Marinospirillum</taxon>
    </lineage>
</organism>
<dbReference type="PRINTS" id="PR00147">
    <property type="entry name" value="DNAPHOTLYASE"/>
</dbReference>
<dbReference type="RefSeq" id="WP_091963189.1">
    <property type="nucleotide sequence ID" value="NZ_FOLH01000004.1"/>
</dbReference>
<comment type="cofactor">
    <cofactor evidence="1">
        <name>(6R)-5,10-methylene-5,6,7,8-tetrahydrofolate</name>
        <dbReference type="ChEBI" id="CHEBI:15636"/>
    </cofactor>
</comment>
<dbReference type="Gene3D" id="1.25.40.80">
    <property type="match status" value="1"/>
</dbReference>
<keyword evidence="6 12" id="KW-0274">FAD</keyword>
<feature type="site" description="Electron transfer via tryptophanyl radical" evidence="13">
    <location>
        <position position="377"/>
    </location>
</feature>
<evidence type="ECO:0000256" key="3">
    <source>
        <dbReference type="ARBA" id="ARBA00013149"/>
    </source>
</evidence>
<dbReference type="Pfam" id="PF00875">
    <property type="entry name" value="DNA_photolyase"/>
    <property type="match status" value="1"/>
</dbReference>
<name>A0A1I1I0Y0_9GAMM</name>
<dbReference type="GO" id="GO:0000719">
    <property type="term" value="P:photoreactive repair"/>
    <property type="evidence" value="ECO:0007669"/>
    <property type="project" value="UniProtKB-ARBA"/>
</dbReference>
<dbReference type="InterPro" id="IPR018394">
    <property type="entry name" value="DNA_photolyase_1_CS_C"/>
</dbReference>
<evidence type="ECO:0000256" key="4">
    <source>
        <dbReference type="ARBA" id="ARBA00014046"/>
    </source>
</evidence>
<evidence type="ECO:0000256" key="5">
    <source>
        <dbReference type="ARBA" id="ARBA00022630"/>
    </source>
</evidence>
<feature type="binding site" evidence="12">
    <location>
        <position position="233"/>
    </location>
    <ligand>
        <name>FAD</name>
        <dbReference type="ChEBI" id="CHEBI:57692"/>
    </ligand>
</feature>
<proteinExistence type="inferred from homology"/>
<dbReference type="NCBIfam" id="NF007955">
    <property type="entry name" value="PRK10674.1"/>
    <property type="match status" value="1"/>
</dbReference>
<comment type="function">
    <text evidence="10">Involved in repair of UV radiation-induced DNA damage. Catalyzes the light-dependent monomerization (300-600 nm) of cyclobutyl pyrimidine dimers (in cis-syn configuration), which are formed between adjacent bases on the same DNA strand upon exposure to ultraviolet radiation.</text>
</comment>
<dbReference type="PANTHER" id="PTHR11455">
    <property type="entry name" value="CRYPTOCHROME"/>
    <property type="match status" value="1"/>
</dbReference>
<dbReference type="AlphaFoldDB" id="A0A1I1I0Y0"/>